<dbReference type="Pfam" id="PF00990">
    <property type="entry name" value="GGDEF"/>
    <property type="match status" value="1"/>
</dbReference>
<name>A0A8J3AS66_9BURK</name>
<accession>A0A8J3AS66</accession>
<comment type="caution">
    <text evidence="4">The sequence shown here is derived from an EMBL/GenBank/DDBJ whole genome shotgun (WGS) entry which is preliminary data.</text>
</comment>
<organism evidence="4 5">
    <name type="scientific">Oxalicibacterium faecigallinarum</name>
    <dbReference type="NCBI Taxonomy" id="573741"/>
    <lineage>
        <taxon>Bacteria</taxon>
        <taxon>Pseudomonadati</taxon>
        <taxon>Pseudomonadota</taxon>
        <taxon>Betaproteobacteria</taxon>
        <taxon>Burkholderiales</taxon>
        <taxon>Oxalobacteraceae</taxon>
        <taxon>Oxalicibacterium</taxon>
    </lineage>
</organism>
<dbReference type="GO" id="GO:0043709">
    <property type="term" value="P:cell adhesion involved in single-species biofilm formation"/>
    <property type="evidence" value="ECO:0007669"/>
    <property type="project" value="TreeGrafter"/>
</dbReference>
<evidence type="ECO:0000259" key="3">
    <source>
        <dbReference type="PROSITE" id="PS50887"/>
    </source>
</evidence>
<dbReference type="PROSITE" id="PS50887">
    <property type="entry name" value="GGDEF"/>
    <property type="match status" value="1"/>
</dbReference>
<dbReference type="CDD" id="cd01949">
    <property type="entry name" value="GGDEF"/>
    <property type="match status" value="1"/>
</dbReference>
<gene>
    <name evidence="4" type="ORF">GCM10008066_29820</name>
</gene>
<dbReference type="Proteomes" id="UP000642180">
    <property type="component" value="Unassembled WGS sequence"/>
</dbReference>
<comment type="catalytic activity">
    <reaction evidence="2">
        <text>2 GTP = 3',3'-c-di-GMP + 2 diphosphate</text>
        <dbReference type="Rhea" id="RHEA:24898"/>
        <dbReference type="ChEBI" id="CHEBI:33019"/>
        <dbReference type="ChEBI" id="CHEBI:37565"/>
        <dbReference type="ChEBI" id="CHEBI:58805"/>
        <dbReference type="EC" id="2.7.7.65"/>
    </reaction>
</comment>
<dbReference type="InterPro" id="IPR029787">
    <property type="entry name" value="Nucleotide_cyclase"/>
</dbReference>
<dbReference type="SUPFAM" id="SSF55073">
    <property type="entry name" value="Nucleotide cyclase"/>
    <property type="match status" value="1"/>
</dbReference>
<evidence type="ECO:0000256" key="1">
    <source>
        <dbReference type="ARBA" id="ARBA00012528"/>
    </source>
</evidence>
<dbReference type="EC" id="2.7.7.65" evidence="1"/>
<dbReference type="SMART" id="SM00267">
    <property type="entry name" value="GGDEF"/>
    <property type="match status" value="1"/>
</dbReference>
<dbReference type="PANTHER" id="PTHR45138">
    <property type="entry name" value="REGULATORY COMPONENTS OF SENSORY TRANSDUCTION SYSTEM"/>
    <property type="match status" value="1"/>
</dbReference>
<keyword evidence="5" id="KW-1185">Reference proteome</keyword>
<evidence type="ECO:0000313" key="4">
    <source>
        <dbReference type="EMBL" id="GGI21592.1"/>
    </source>
</evidence>
<dbReference type="Gene3D" id="3.30.70.270">
    <property type="match status" value="1"/>
</dbReference>
<dbReference type="PANTHER" id="PTHR45138:SF9">
    <property type="entry name" value="DIGUANYLATE CYCLASE DGCM-RELATED"/>
    <property type="match status" value="1"/>
</dbReference>
<dbReference type="InterPro" id="IPR050469">
    <property type="entry name" value="Diguanylate_Cyclase"/>
</dbReference>
<dbReference type="GO" id="GO:1902201">
    <property type="term" value="P:negative regulation of bacterial-type flagellum-dependent cell motility"/>
    <property type="evidence" value="ECO:0007669"/>
    <property type="project" value="TreeGrafter"/>
</dbReference>
<dbReference type="NCBIfam" id="TIGR00254">
    <property type="entry name" value="GGDEF"/>
    <property type="match status" value="1"/>
</dbReference>
<dbReference type="AlphaFoldDB" id="A0A8J3AS66"/>
<dbReference type="InterPro" id="IPR000160">
    <property type="entry name" value="GGDEF_dom"/>
</dbReference>
<sequence length="219" mass="23243">MPFKPPQDLDPLSSHLEALLKKVQDGASQDDIVWDLEEALVIMGEAGIVDPVTGVLNRRGLISSLDAELDRARRTGHTFSIAVISVDGFPQLNMQYGSAVGQQILRGVAQEAARQLRVLDAIGLINEDEFAIILPTTWLDQSGIPLARIARGVAGLDWDSVMPGLNVTLSGGLTPNAFGDTSSTMLARASEALAIAKAKGPGSTAELEKDLPPIDPDLL</sequence>
<dbReference type="GO" id="GO:0052621">
    <property type="term" value="F:diguanylate cyclase activity"/>
    <property type="evidence" value="ECO:0007669"/>
    <property type="project" value="UniProtKB-EC"/>
</dbReference>
<protein>
    <recommendedName>
        <fullName evidence="1">diguanylate cyclase</fullName>
        <ecNumber evidence="1">2.7.7.65</ecNumber>
    </recommendedName>
</protein>
<proteinExistence type="predicted"/>
<evidence type="ECO:0000256" key="2">
    <source>
        <dbReference type="ARBA" id="ARBA00034247"/>
    </source>
</evidence>
<evidence type="ECO:0000313" key="5">
    <source>
        <dbReference type="Proteomes" id="UP000642180"/>
    </source>
</evidence>
<feature type="domain" description="GGDEF" evidence="3">
    <location>
        <begin position="77"/>
        <end position="209"/>
    </location>
</feature>
<dbReference type="RefSeq" id="WP_229726441.1">
    <property type="nucleotide sequence ID" value="NZ_BMDI01000004.1"/>
</dbReference>
<dbReference type="GO" id="GO:0005886">
    <property type="term" value="C:plasma membrane"/>
    <property type="evidence" value="ECO:0007669"/>
    <property type="project" value="TreeGrafter"/>
</dbReference>
<dbReference type="InterPro" id="IPR043128">
    <property type="entry name" value="Rev_trsase/Diguanyl_cyclase"/>
</dbReference>
<reference evidence="5" key="1">
    <citation type="journal article" date="2019" name="Int. J. Syst. Evol. Microbiol.">
        <title>The Global Catalogue of Microorganisms (GCM) 10K type strain sequencing project: providing services to taxonomists for standard genome sequencing and annotation.</title>
        <authorList>
            <consortium name="The Broad Institute Genomics Platform"/>
            <consortium name="The Broad Institute Genome Sequencing Center for Infectious Disease"/>
            <person name="Wu L."/>
            <person name="Ma J."/>
        </authorList>
    </citation>
    <scope>NUCLEOTIDE SEQUENCE [LARGE SCALE GENOMIC DNA]</scope>
    <source>
        <strain evidence="5">CCM 2767</strain>
    </source>
</reference>
<dbReference type="EMBL" id="BMDI01000004">
    <property type="protein sequence ID" value="GGI21592.1"/>
    <property type="molecule type" value="Genomic_DNA"/>
</dbReference>